<dbReference type="Gene3D" id="3.40.50.720">
    <property type="entry name" value="NAD(P)-binding Rossmann-like Domain"/>
    <property type="match status" value="1"/>
</dbReference>
<comment type="caution">
    <text evidence="6">The sequence shown here is derived from an EMBL/GenBank/DDBJ whole genome shotgun (WGS) entry which is preliminary data.</text>
</comment>
<dbReference type="PANTHER" id="PTHR22604:SF105">
    <property type="entry name" value="TRANS-1,2-DIHYDROBENZENE-1,2-DIOL DEHYDROGENASE"/>
    <property type="match status" value="1"/>
</dbReference>
<dbReference type="AlphaFoldDB" id="A0A9X2IDV2"/>
<organism evidence="6 7">
    <name type="scientific">Nocardioides bruguierae</name>
    <dbReference type="NCBI Taxonomy" id="2945102"/>
    <lineage>
        <taxon>Bacteria</taxon>
        <taxon>Bacillati</taxon>
        <taxon>Actinomycetota</taxon>
        <taxon>Actinomycetes</taxon>
        <taxon>Propionibacteriales</taxon>
        <taxon>Nocardioidaceae</taxon>
        <taxon>Nocardioides</taxon>
    </lineage>
</organism>
<dbReference type="RefSeq" id="WP_250825664.1">
    <property type="nucleotide sequence ID" value="NZ_JAMOIL010000001.1"/>
</dbReference>
<dbReference type="Pfam" id="PF01408">
    <property type="entry name" value="GFO_IDH_MocA"/>
    <property type="match status" value="1"/>
</dbReference>
<feature type="region of interest" description="Disordered" evidence="3">
    <location>
        <begin position="328"/>
        <end position="371"/>
    </location>
</feature>
<protein>
    <submittedName>
        <fullName evidence="6">Gfo/Idh/MocA family oxidoreductase</fullName>
    </submittedName>
</protein>
<dbReference type="EMBL" id="JAMOIL010000001">
    <property type="protein sequence ID" value="MCM0618684.1"/>
    <property type="molecule type" value="Genomic_DNA"/>
</dbReference>
<feature type="compositionally biased region" description="Basic residues" evidence="3">
    <location>
        <begin position="343"/>
        <end position="354"/>
    </location>
</feature>
<dbReference type="GO" id="GO:0000166">
    <property type="term" value="F:nucleotide binding"/>
    <property type="evidence" value="ECO:0007669"/>
    <property type="project" value="InterPro"/>
</dbReference>
<dbReference type="PANTHER" id="PTHR22604">
    <property type="entry name" value="OXIDOREDUCTASES"/>
    <property type="match status" value="1"/>
</dbReference>
<dbReference type="InterPro" id="IPR036291">
    <property type="entry name" value="NAD(P)-bd_dom_sf"/>
</dbReference>
<sequence>MSGGRPEEASGAGDEPQRLEHQPFDPLRIGLLGAARINETSIVKPALATGARLVAVAARSRDRAEAFAAQHGVERVLDSYADVIADSDVEAVYNPLANSLHAAWNVAALEAGKHVLTEKPSASNHAEASWVQQRFAATSARFAGQVFMEGFHYLYHPMFVRLLEIVASGEVGEVRHVESTLLMPAPHDSDPRWDMALAGGAIMDLGCYALHAQRVLGAHAGGAPVVTGARCEEHSPGVDAWADVEVVFPSGATGLARCSMTSGHWEMAVHVHGTRGSVSVPDLLYREDDDRVVVRASPEAGGAERVEHGGTDSTYTHQLRVFTAAVRGGGPVTTDADDAGHHGAGRRRLPRARPRSPAQQPAHGSRPLRHF</sequence>
<dbReference type="Pfam" id="PF22725">
    <property type="entry name" value="GFO_IDH_MocA_C3"/>
    <property type="match status" value="1"/>
</dbReference>
<proteinExistence type="inferred from homology"/>
<dbReference type="GO" id="GO:0016491">
    <property type="term" value="F:oxidoreductase activity"/>
    <property type="evidence" value="ECO:0007669"/>
    <property type="project" value="UniProtKB-KW"/>
</dbReference>
<dbReference type="SUPFAM" id="SSF55347">
    <property type="entry name" value="Glyceraldehyde-3-phosphate dehydrogenase-like, C-terminal domain"/>
    <property type="match status" value="1"/>
</dbReference>
<dbReference type="InterPro" id="IPR050984">
    <property type="entry name" value="Gfo/Idh/MocA_domain"/>
</dbReference>
<dbReference type="InterPro" id="IPR000683">
    <property type="entry name" value="Gfo/Idh/MocA-like_OxRdtase_N"/>
</dbReference>
<gene>
    <name evidence="6" type="ORF">M8330_00080</name>
</gene>
<feature type="domain" description="Gfo/Idh/MocA-like oxidoreductase N-terminal" evidence="4">
    <location>
        <begin position="27"/>
        <end position="141"/>
    </location>
</feature>
<feature type="domain" description="GFO/IDH/MocA-like oxidoreductase" evidence="5">
    <location>
        <begin position="160"/>
        <end position="278"/>
    </location>
</feature>
<evidence type="ECO:0000256" key="1">
    <source>
        <dbReference type="ARBA" id="ARBA00010928"/>
    </source>
</evidence>
<evidence type="ECO:0000259" key="4">
    <source>
        <dbReference type="Pfam" id="PF01408"/>
    </source>
</evidence>
<evidence type="ECO:0000256" key="3">
    <source>
        <dbReference type="SAM" id="MobiDB-lite"/>
    </source>
</evidence>
<evidence type="ECO:0000256" key="2">
    <source>
        <dbReference type="ARBA" id="ARBA00023002"/>
    </source>
</evidence>
<accession>A0A9X2IDV2</accession>
<keyword evidence="2" id="KW-0560">Oxidoreductase</keyword>
<dbReference type="SUPFAM" id="SSF51735">
    <property type="entry name" value="NAD(P)-binding Rossmann-fold domains"/>
    <property type="match status" value="1"/>
</dbReference>
<dbReference type="Gene3D" id="3.30.360.10">
    <property type="entry name" value="Dihydrodipicolinate Reductase, domain 2"/>
    <property type="match status" value="1"/>
</dbReference>
<name>A0A9X2IDV2_9ACTN</name>
<dbReference type="InterPro" id="IPR055170">
    <property type="entry name" value="GFO_IDH_MocA-like_dom"/>
</dbReference>
<evidence type="ECO:0000313" key="7">
    <source>
        <dbReference type="Proteomes" id="UP001139485"/>
    </source>
</evidence>
<dbReference type="Proteomes" id="UP001139485">
    <property type="component" value="Unassembled WGS sequence"/>
</dbReference>
<evidence type="ECO:0000313" key="6">
    <source>
        <dbReference type="EMBL" id="MCM0618684.1"/>
    </source>
</evidence>
<reference evidence="6" key="1">
    <citation type="submission" date="2022-05" db="EMBL/GenBank/DDBJ databases">
        <authorList>
            <person name="Tuo L."/>
        </authorList>
    </citation>
    <scope>NUCLEOTIDE SEQUENCE</scope>
    <source>
        <strain evidence="6">BSK12Z-4</strain>
    </source>
</reference>
<comment type="similarity">
    <text evidence="1">Belongs to the Gfo/Idh/MocA family.</text>
</comment>
<feature type="region of interest" description="Disordered" evidence="3">
    <location>
        <begin position="1"/>
        <end position="20"/>
    </location>
</feature>
<evidence type="ECO:0000259" key="5">
    <source>
        <dbReference type="Pfam" id="PF22725"/>
    </source>
</evidence>
<keyword evidence="7" id="KW-1185">Reference proteome</keyword>